<comment type="similarity">
    <text evidence="2">Belongs to the glycosyl hydrolase 3 family.</text>
</comment>
<dbReference type="Proteomes" id="UP000295030">
    <property type="component" value="Unassembled WGS sequence"/>
</dbReference>
<dbReference type="NCBIfam" id="NF003740">
    <property type="entry name" value="PRK05337.1"/>
    <property type="match status" value="1"/>
</dbReference>
<dbReference type="AlphaFoldDB" id="A0A4V2PJH9"/>
<dbReference type="EC" id="3.2.1.52" evidence="3"/>
<proteinExistence type="inferred from homology"/>
<evidence type="ECO:0000256" key="4">
    <source>
        <dbReference type="ARBA" id="ARBA00022801"/>
    </source>
</evidence>
<keyword evidence="5" id="KW-0326">Glycosidase</keyword>
<keyword evidence="4" id="KW-0378">Hydrolase</keyword>
<comment type="caution">
    <text evidence="7">The sequence shown here is derived from an EMBL/GenBank/DDBJ whole genome shotgun (WGS) entry which is preliminary data.</text>
</comment>
<dbReference type="PANTHER" id="PTHR30480">
    <property type="entry name" value="BETA-HEXOSAMINIDASE-RELATED"/>
    <property type="match status" value="1"/>
</dbReference>
<evidence type="ECO:0000256" key="2">
    <source>
        <dbReference type="ARBA" id="ARBA00005336"/>
    </source>
</evidence>
<dbReference type="InterPro" id="IPR017853">
    <property type="entry name" value="GH"/>
</dbReference>
<organism evidence="7 8">
    <name type="scientific">Ancylobacter aquaticus</name>
    <dbReference type="NCBI Taxonomy" id="100"/>
    <lineage>
        <taxon>Bacteria</taxon>
        <taxon>Pseudomonadati</taxon>
        <taxon>Pseudomonadota</taxon>
        <taxon>Alphaproteobacteria</taxon>
        <taxon>Hyphomicrobiales</taxon>
        <taxon>Xanthobacteraceae</taxon>
        <taxon>Ancylobacter</taxon>
    </lineage>
</organism>
<keyword evidence="8" id="KW-1185">Reference proteome</keyword>
<dbReference type="GO" id="GO:0005975">
    <property type="term" value="P:carbohydrate metabolic process"/>
    <property type="evidence" value="ECO:0007669"/>
    <property type="project" value="InterPro"/>
</dbReference>
<dbReference type="PANTHER" id="PTHR30480:SF13">
    <property type="entry name" value="BETA-HEXOSAMINIDASE"/>
    <property type="match status" value="1"/>
</dbReference>
<sequence length="342" mass="35711">MNALNVPRAFITGCATTALTADETAFLKEAAPWGLILFRRNVETPAQVAALVAAFREAVGRADAPVLIDQEGGRVQRLGPPHWPAYPPADLFARRAEAGDVDGAAEAAWLGARLMAADLAALGITVDCVPCADLRLPEGHGIIGDRAYGATPEQVAHLARAATEGLMSGGVLPVLKHIPGHGRARADSHESLPIVETSRAELEATDFAPFRLLADLPLGMTAHVVYAAIDPDRPATTSPKVIAEIIRGHIGFDGALMSDDLSMGALAGSLASRTEASFAAGCDLALHCNGRLDEMSEVASRTPILQGEAARRCAAALARLVAPEEIVLGEARARFSAMIATS</sequence>
<dbReference type="OrthoDB" id="9786661at2"/>
<evidence type="ECO:0000256" key="3">
    <source>
        <dbReference type="ARBA" id="ARBA00012663"/>
    </source>
</evidence>
<name>A0A4V2PJH9_ANCAQ</name>
<evidence type="ECO:0000313" key="8">
    <source>
        <dbReference type="Proteomes" id="UP000295030"/>
    </source>
</evidence>
<accession>A0A4V2PJH9</accession>
<dbReference type="SUPFAM" id="SSF51445">
    <property type="entry name" value="(Trans)glycosidases"/>
    <property type="match status" value="1"/>
</dbReference>
<dbReference type="GO" id="GO:0009254">
    <property type="term" value="P:peptidoglycan turnover"/>
    <property type="evidence" value="ECO:0007669"/>
    <property type="project" value="TreeGrafter"/>
</dbReference>
<evidence type="ECO:0000256" key="5">
    <source>
        <dbReference type="ARBA" id="ARBA00023295"/>
    </source>
</evidence>
<dbReference type="InterPro" id="IPR050226">
    <property type="entry name" value="NagZ_Beta-hexosaminidase"/>
</dbReference>
<gene>
    <name evidence="7" type="ORF">EV667_2531</name>
</gene>
<dbReference type="RefSeq" id="WP_131835673.1">
    <property type="nucleotide sequence ID" value="NZ_SMFY01000002.1"/>
</dbReference>
<evidence type="ECO:0000259" key="6">
    <source>
        <dbReference type="Pfam" id="PF00933"/>
    </source>
</evidence>
<dbReference type="InterPro" id="IPR001764">
    <property type="entry name" value="Glyco_hydro_3_N"/>
</dbReference>
<dbReference type="Gene3D" id="3.20.20.300">
    <property type="entry name" value="Glycoside hydrolase, family 3, N-terminal domain"/>
    <property type="match status" value="1"/>
</dbReference>
<dbReference type="InterPro" id="IPR036962">
    <property type="entry name" value="Glyco_hydro_3_N_sf"/>
</dbReference>
<feature type="domain" description="Glycoside hydrolase family 3 N-terminal" evidence="6">
    <location>
        <begin position="20"/>
        <end position="299"/>
    </location>
</feature>
<protein>
    <recommendedName>
        <fullName evidence="3">beta-N-acetylhexosaminidase</fullName>
        <ecNumber evidence="3">3.2.1.52</ecNumber>
    </recommendedName>
</protein>
<reference evidence="7 8" key="1">
    <citation type="submission" date="2019-03" db="EMBL/GenBank/DDBJ databases">
        <title>Genomic Encyclopedia of Type Strains, Phase IV (KMG-IV): sequencing the most valuable type-strain genomes for metagenomic binning, comparative biology and taxonomic classification.</title>
        <authorList>
            <person name="Goeker M."/>
        </authorList>
    </citation>
    <scope>NUCLEOTIDE SEQUENCE [LARGE SCALE GENOMIC DNA]</scope>
    <source>
        <strain evidence="7 8">DSM 101</strain>
    </source>
</reference>
<dbReference type="EMBL" id="SMFY01000002">
    <property type="protein sequence ID" value="TCK28526.1"/>
    <property type="molecule type" value="Genomic_DNA"/>
</dbReference>
<comment type="catalytic activity">
    <reaction evidence="1">
        <text>Hydrolysis of terminal non-reducing N-acetyl-D-hexosamine residues in N-acetyl-beta-D-hexosaminides.</text>
        <dbReference type="EC" id="3.2.1.52"/>
    </reaction>
</comment>
<evidence type="ECO:0000313" key="7">
    <source>
        <dbReference type="EMBL" id="TCK28526.1"/>
    </source>
</evidence>
<evidence type="ECO:0000256" key="1">
    <source>
        <dbReference type="ARBA" id="ARBA00001231"/>
    </source>
</evidence>
<dbReference type="GO" id="GO:0004563">
    <property type="term" value="F:beta-N-acetylhexosaminidase activity"/>
    <property type="evidence" value="ECO:0007669"/>
    <property type="project" value="UniProtKB-EC"/>
</dbReference>
<dbReference type="Pfam" id="PF00933">
    <property type="entry name" value="Glyco_hydro_3"/>
    <property type="match status" value="1"/>
</dbReference>